<feature type="repeat" description="TPR" evidence="3">
    <location>
        <begin position="362"/>
        <end position="395"/>
    </location>
</feature>
<dbReference type="EMBL" id="DSTK01000042">
    <property type="protein sequence ID" value="HFK98833.1"/>
    <property type="molecule type" value="Genomic_DNA"/>
</dbReference>
<name>A0A832A3N5_9BACT</name>
<dbReference type="PANTHER" id="PTHR45586:SF1">
    <property type="entry name" value="LIPOPOLYSACCHARIDE ASSEMBLY PROTEIN B"/>
    <property type="match status" value="1"/>
</dbReference>
<dbReference type="Pfam" id="PF13432">
    <property type="entry name" value="TPR_16"/>
    <property type="match status" value="2"/>
</dbReference>
<gene>
    <name evidence="5" type="ORF">ENS06_16095</name>
</gene>
<feature type="repeat" description="TPR" evidence="3">
    <location>
        <begin position="199"/>
        <end position="232"/>
    </location>
</feature>
<feature type="coiled-coil region" evidence="4">
    <location>
        <begin position="388"/>
        <end position="415"/>
    </location>
</feature>
<evidence type="ECO:0000256" key="2">
    <source>
        <dbReference type="ARBA" id="ARBA00022803"/>
    </source>
</evidence>
<evidence type="ECO:0000256" key="1">
    <source>
        <dbReference type="ARBA" id="ARBA00022737"/>
    </source>
</evidence>
<keyword evidence="2 3" id="KW-0802">TPR repeat</keyword>
<feature type="repeat" description="TPR" evidence="3">
    <location>
        <begin position="101"/>
        <end position="134"/>
    </location>
</feature>
<keyword evidence="1" id="KW-0677">Repeat</keyword>
<dbReference type="SUPFAM" id="SSF48452">
    <property type="entry name" value="TPR-like"/>
    <property type="match status" value="2"/>
</dbReference>
<feature type="repeat" description="TPR" evidence="3">
    <location>
        <begin position="328"/>
        <end position="361"/>
    </location>
</feature>
<evidence type="ECO:0000256" key="3">
    <source>
        <dbReference type="PROSITE-ProRule" id="PRU00339"/>
    </source>
</evidence>
<evidence type="ECO:0000256" key="4">
    <source>
        <dbReference type="SAM" id="Coils"/>
    </source>
</evidence>
<dbReference type="InterPro" id="IPR051012">
    <property type="entry name" value="CellSynth/LPSAsmb/PSIAsmb"/>
</dbReference>
<organism evidence="5">
    <name type="scientific">Desulfacinum infernum</name>
    <dbReference type="NCBI Taxonomy" id="35837"/>
    <lineage>
        <taxon>Bacteria</taxon>
        <taxon>Pseudomonadati</taxon>
        <taxon>Thermodesulfobacteriota</taxon>
        <taxon>Syntrophobacteria</taxon>
        <taxon>Syntrophobacterales</taxon>
        <taxon>Syntrophobacteraceae</taxon>
        <taxon>Desulfacinum</taxon>
    </lineage>
</organism>
<dbReference type="AlphaFoldDB" id="A0A832A3N5"/>
<protein>
    <submittedName>
        <fullName evidence="5">Tetratricopeptide repeat protein</fullName>
    </submittedName>
</protein>
<dbReference type="PANTHER" id="PTHR45586">
    <property type="entry name" value="TPR REPEAT-CONTAINING PROTEIN PA4667"/>
    <property type="match status" value="1"/>
</dbReference>
<dbReference type="PROSITE" id="PS50293">
    <property type="entry name" value="TPR_REGION"/>
    <property type="match status" value="2"/>
</dbReference>
<dbReference type="Pfam" id="PF14559">
    <property type="entry name" value="TPR_19"/>
    <property type="match status" value="1"/>
</dbReference>
<feature type="repeat" description="TPR" evidence="3">
    <location>
        <begin position="233"/>
        <end position="266"/>
    </location>
</feature>
<dbReference type="InterPro" id="IPR019734">
    <property type="entry name" value="TPR_rpt"/>
</dbReference>
<proteinExistence type="predicted"/>
<evidence type="ECO:0000313" key="5">
    <source>
        <dbReference type="EMBL" id="HFK98833.1"/>
    </source>
</evidence>
<keyword evidence="4" id="KW-0175">Coiled coil</keyword>
<comment type="caution">
    <text evidence="5">The sequence shown here is derived from an EMBL/GenBank/DDBJ whole genome shotgun (WGS) entry which is preliminary data.</text>
</comment>
<sequence>MPERGGQLGNSKKPYNKALFQVSVDTAGSRVVLVFILQIWSENRSSRWVAFSESRQEESKMIELGQVSADLGEIQQLMEARQWDEAISLLRRAVEERPFDCQALGKLGYALWKKGERQEGAETLERALQLDPDDGEVIKDCVHVFLDAGRSEDARQILEGYLTRNPWDWQMKEFLEGLSKAVPQKRPSCQSNDNGVSTASLLVGLGEEEFEKGKMDRARLCFEMALEKDPGNAKAHNNMGVLAWQVGDLDGALAYFDKALDLAPTDGEILLNAARAVGSAGHGETASELLEIYLAAHPDEKEIWNEYKELILKGAQAWTPDHLDSSVAEIYVEMGRRLLEAGDIQGAAEAFARAVRLDPQNVEGYLRLGRLHLQLNQVEDALPLLEQAEALDGANEEVSKALADARERLTETADAGEGTRLSAALS</sequence>
<dbReference type="PROSITE" id="PS50005">
    <property type="entry name" value="TPR"/>
    <property type="match status" value="5"/>
</dbReference>
<reference evidence="5" key="1">
    <citation type="journal article" date="2020" name="mSystems">
        <title>Genome- and Community-Level Interaction Insights into Carbon Utilization and Element Cycling Functions of Hydrothermarchaeota in Hydrothermal Sediment.</title>
        <authorList>
            <person name="Zhou Z."/>
            <person name="Liu Y."/>
            <person name="Xu W."/>
            <person name="Pan J."/>
            <person name="Luo Z.H."/>
            <person name="Li M."/>
        </authorList>
    </citation>
    <scope>NUCLEOTIDE SEQUENCE [LARGE SCALE GENOMIC DNA]</scope>
    <source>
        <strain evidence="5">SpSt-456</strain>
    </source>
</reference>
<dbReference type="SMART" id="SM00028">
    <property type="entry name" value="TPR"/>
    <property type="match status" value="6"/>
</dbReference>
<accession>A0A832A3N5</accession>
<dbReference type="Gene3D" id="1.25.40.10">
    <property type="entry name" value="Tetratricopeptide repeat domain"/>
    <property type="match status" value="3"/>
</dbReference>
<dbReference type="InterPro" id="IPR011990">
    <property type="entry name" value="TPR-like_helical_dom_sf"/>
</dbReference>